<name>A0A3T0N9L6_9RHOB</name>
<dbReference type="GO" id="GO:0035556">
    <property type="term" value="P:intracellular signal transduction"/>
    <property type="evidence" value="ECO:0007669"/>
    <property type="project" value="InterPro"/>
</dbReference>
<keyword evidence="3" id="KW-1185">Reference proteome</keyword>
<organism evidence="2 3">
    <name type="scientific">Parasedimentitalea marina</name>
    <dbReference type="NCBI Taxonomy" id="2483033"/>
    <lineage>
        <taxon>Bacteria</taxon>
        <taxon>Pseudomonadati</taxon>
        <taxon>Pseudomonadota</taxon>
        <taxon>Alphaproteobacteria</taxon>
        <taxon>Rhodobacterales</taxon>
        <taxon>Paracoccaceae</taxon>
        <taxon>Parasedimentitalea</taxon>
    </lineage>
</organism>
<dbReference type="AlphaFoldDB" id="A0A3T0N9L6"/>
<proteinExistence type="predicted"/>
<accession>A0A3T0N9L6</accession>
<dbReference type="RefSeq" id="WP_127751244.1">
    <property type="nucleotide sequence ID" value="NZ_CP033221.1"/>
</dbReference>
<evidence type="ECO:0000259" key="1">
    <source>
        <dbReference type="PROSITE" id="PS50125"/>
    </source>
</evidence>
<dbReference type="CDD" id="cd07302">
    <property type="entry name" value="CHD"/>
    <property type="match status" value="1"/>
</dbReference>
<gene>
    <name evidence="2" type="ORF">EBB79_22585</name>
</gene>
<geneLocation type="plasmid" evidence="2 3">
    <name>pW43B</name>
</geneLocation>
<dbReference type="GO" id="GO:0004016">
    <property type="term" value="F:adenylate cyclase activity"/>
    <property type="evidence" value="ECO:0007669"/>
    <property type="project" value="UniProtKB-ARBA"/>
</dbReference>
<protein>
    <recommendedName>
        <fullName evidence="1">Guanylate cyclase domain-containing protein</fullName>
    </recommendedName>
</protein>
<feature type="domain" description="Guanylate cyclase" evidence="1">
    <location>
        <begin position="1"/>
        <end position="31"/>
    </location>
</feature>
<dbReference type="Gene3D" id="3.30.70.1230">
    <property type="entry name" value="Nucleotide cyclase"/>
    <property type="match status" value="1"/>
</dbReference>
<dbReference type="InterPro" id="IPR001054">
    <property type="entry name" value="A/G_cyclase"/>
</dbReference>
<dbReference type="InterPro" id="IPR029787">
    <property type="entry name" value="Nucleotide_cyclase"/>
</dbReference>
<sequence>MEFRIGINLGDIIADGEDIFGDGINIAARLEGLADPGGICLSGSAYQQARSHLGLVAEDMASKNIERPVRAYWLRGTKNRTTPKHRSIRLRRCRRSSCIGHPTVSQPQLGHRDRVCGGWNLVGHTDFTGAIVWHLLCQCLCNTPSKAQSRNQGTI</sequence>
<dbReference type="Proteomes" id="UP000283063">
    <property type="component" value="Plasmid pW43B"/>
</dbReference>
<keyword evidence="2" id="KW-0614">Plasmid</keyword>
<reference evidence="2 3" key="1">
    <citation type="submission" date="2018-10" db="EMBL/GenBank/DDBJ databases">
        <title>Parasedimentitalea marina sp. nov., a psychrophilic bacterium isolated from deep seawater of the New Britain Trench.</title>
        <authorList>
            <person name="Cao J."/>
        </authorList>
    </citation>
    <scope>NUCLEOTIDE SEQUENCE [LARGE SCALE GENOMIC DNA]</scope>
    <source>
        <strain evidence="2 3">W43</strain>
        <plasmid evidence="2 3">pW43B</plasmid>
    </source>
</reference>
<dbReference type="OrthoDB" id="54411at2"/>
<dbReference type="KEGG" id="sedi:EBB79_22585"/>
<dbReference type="SUPFAM" id="SSF55073">
    <property type="entry name" value="Nucleotide cyclase"/>
    <property type="match status" value="1"/>
</dbReference>
<dbReference type="PROSITE" id="PS50125">
    <property type="entry name" value="GUANYLATE_CYCLASE_2"/>
    <property type="match status" value="1"/>
</dbReference>
<dbReference type="GO" id="GO:0009190">
    <property type="term" value="P:cyclic nucleotide biosynthetic process"/>
    <property type="evidence" value="ECO:0007669"/>
    <property type="project" value="InterPro"/>
</dbReference>
<evidence type="ECO:0000313" key="2">
    <source>
        <dbReference type="EMBL" id="AZV80744.1"/>
    </source>
</evidence>
<dbReference type="EMBL" id="CP033221">
    <property type="protein sequence ID" value="AZV80744.1"/>
    <property type="molecule type" value="Genomic_DNA"/>
</dbReference>
<evidence type="ECO:0000313" key="3">
    <source>
        <dbReference type="Proteomes" id="UP000283063"/>
    </source>
</evidence>